<proteinExistence type="predicted"/>
<dbReference type="EMBL" id="JASCZI010060742">
    <property type="protein sequence ID" value="MED6135699.1"/>
    <property type="molecule type" value="Genomic_DNA"/>
</dbReference>
<evidence type="ECO:0000313" key="2">
    <source>
        <dbReference type="Proteomes" id="UP001341840"/>
    </source>
</evidence>
<protein>
    <submittedName>
        <fullName evidence="1">Uncharacterized protein</fullName>
    </submittedName>
</protein>
<name>A0ABU6SH57_9FABA</name>
<sequence>MDSPPKRRFGRKIGTKHEKICLQAFVTDVVAPTGSAQDSSHNWIRMRRHLSLSPPFSPSSMVLTQLTCHDATKTRRNKGIVTLGTLKSNPLMAQNWRAISSPCETGGGGYLQGTLMPKSSSVFDSRCRVEIGSDFSYLTK</sequence>
<comment type="caution">
    <text evidence="1">The sequence shown here is derived from an EMBL/GenBank/DDBJ whole genome shotgun (WGS) entry which is preliminary data.</text>
</comment>
<keyword evidence="2" id="KW-1185">Reference proteome</keyword>
<organism evidence="1 2">
    <name type="scientific">Stylosanthes scabra</name>
    <dbReference type="NCBI Taxonomy" id="79078"/>
    <lineage>
        <taxon>Eukaryota</taxon>
        <taxon>Viridiplantae</taxon>
        <taxon>Streptophyta</taxon>
        <taxon>Embryophyta</taxon>
        <taxon>Tracheophyta</taxon>
        <taxon>Spermatophyta</taxon>
        <taxon>Magnoliopsida</taxon>
        <taxon>eudicotyledons</taxon>
        <taxon>Gunneridae</taxon>
        <taxon>Pentapetalae</taxon>
        <taxon>rosids</taxon>
        <taxon>fabids</taxon>
        <taxon>Fabales</taxon>
        <taxon>Fabaceae</taxon>
        <taxon>Papilionoideae</taxon>
        <taxon>50 kb inversion clade</taxon>
        <taxon>dalbergioids sensu lato</taxon>
        <taxon>Dalbergieae</taxon>
        <taxon>Pterocarpus clade</taxon>
        <taxon>Stylosanthes</taxon>
    </lineage>
</organism>
<reference evidence="1 2" key="1">
    <citation type="journal article" date="2023" name="Plants (Basel)">
        <title>Bridging the Gap: Combining Genomics and Transcriptomics Approaches to Understand Stylosanthes scabra, an Orphan Legume from the Brazilian Caatinga.</title>
        <authorList>
            <person name="Ferreira-Neto J.R.C."/>
            <person name="da Silva M.D."/>
            <person name="Binneck E."/>
            <person name="de Melo N.F."/>
            <person name="da Silva R.H."/>
            <person name="de Melo A.L.T.M."/>
            <person name="Pandolfi V."/>
            <person name="Bustamante F.O."/>
            <person name="Brasileiro-Vidal A.C."/>
            <person name="Benko-Iseppon A.M."/>
        </authorList>
    </citation>
    <scope>NUCLEOTIDE SEQUENCE [LARGE SCALE GENOMIC DNA]</scope>
    <source>
        <tissue evidence="1">Leaves</tissue>
    </source>
</reference>
<evidence type="ECO:0000313" key="1">
    <source>
        <dbReference type="EMBL" id="MED6135699.1"/>
    </source>
</evidence>
<dbReference type="Proteomes" id="UP001341840">
    <property type="component" value="Unassembled WGS sequence"/>
</dbReference>
<gene>
    <name evidence="1" type="ORF">PIB30_049100</name>
</gene>
<accession>A0ABU6SH57</accession>